<dbReference type="STRING" id="1855383.SAMN05216548_1103"/>
<evidence type="ECO:0000256" key="7">
    <source>
        <dbReference type="ARBA" id="ARBA00023136"/>
    </source>
</evidence>
<proteinExistence type="inferred from homology"/>
<dbReference type="Pfam" id="PF00571">
    <property type="entry name" value="CBS"/>
    <property type="match status" value="1"/>
</dbReference>
<evidence type="ECO:0000256" key="6">
    <source>
        <dbReference type="ARBA" id="ARBA00022989"/>
    </source>
</evidence>
<name>A0A1H9KLM1_9HYPH</name>
<dbReference type="InterPro" id="IPR036739">
    <property type="entry name" value="SLC41_membr_dom_sf"/>
</dbReference>
<accession>A0A1H9KLM1</accession>
<evidence type="ECO:0000256" key="10">
    <source>
        <dbReference type="SAM" id="MobiDB-lite"/>
    </source>
</evidence>
<evidence type="ECO:0000313" key="13">
    <source>
        <dbReference type="Proteomes" id="UP000199647"/>
    </source>
</evidence>
<dbReference type="InterPro" id="IPR000644">
    <property type="entry name" value="CBS_dom"/>
</dbReference>
<dbReference type="Proteomes" id="UP000199647">
    <property type="component" value="Unassembled WGS sequence"/>
</dbReference>
<dbReference type="SUPFAM" id="SSF158791">
    <property type="entry name" value="MgtE N-terminal domain-like"/>
    <property type="match status" value="1"/>
</dbReference>
<evidence type="ECO:0000256" key="2">
    <source>
        <dbReference type="ARBA" id="ARBA00009749"/>
    </source>
</evidence>
<reference evidence="12 13" key="1">
    <citation type="submission" date="2016-10" db="EMBL/GenBank/DDBJ databases">
        <authorList>
            <person name="de Groot N.N."/>
        </authorList>
    </citation>
    <scope>NUCLEOTIDE SEQUENCE [LARGE SCALE GENOMIC DNA]</scope>
    <source>
        <strain evidence="12 13">A52C2</strain>
    </source>
</reference>
<feature type="transmembrane region" description="Helical" evidence="9">
    <location>
        <begin position="418"/>
        <end position="443"/>
    </location>
</feature>
<dbReference type="Pfam" id="PF03448">
    <property type="entry name" value="MgtE_N"/>
    <property type="match status" value="1"/>
</dbReference>
<dbReference type="PANTHER" id="PTHR43773:SF1">
    <property type="entry name" value="MAGNESIUM TRANSPORTER MGTE"/>
    <property type="match status" value="1"/>
</dbReference>
<evidence type="ECO:0000256" key="4">
    <source>
        <dbReference type="ARBA" id="ARBA00022692"/>
    </source>
</evidence>
<keyword evidence="4 9" id="KW-0812">Transmembrane</keyword>
<keyword evidence="7 9" id="KW-0472">Membrane</keyword>
<keyword evidence="3 9" id="KW-0813">Transport</keyword>
<feature type="transmembrane region" description="Helical" evidence="9">
    <location>
        <begin position="455"/>
        <end position="477"/>
    </location>
</feature>
<dbReference type="CDD" id="cd04606">
    <property type="entry name" value="CBS_pair_Mg_transporter"/>
    <property type="match status" value="1"/>
</dbReference>
<evidence type="ECO:0000259" key="11">
    <source>
        <dbReference type="PROSITE" id="PS51371"/>
    </source>
</evidence>
<feature type="region of interest" description="Disordered" evidence="10">
    <location>
        <begin position="1"/>
        <end position="31"/>
    </location>
</feature>
<dbReference type="PANTHER" id="PTHR43773">
    <property type="entry name" value="MAGNESIUM TRANSPORTER MGTE"/>
    <property type="match status" value="1"/>
</dbReference>
<keyword evidence="5 9" id="KW-0460">Magnesium</keyword>
<evidence type="ECO:0000256" key="3">
    <source>
        <dbReference type="ARBA" id="ARBA00022448"/>
    </source>
</evidence>
<dbReference type="InterPro" id="IPR006669">
    <property type="entry name" value="MgtE_transporter"/>
</dbReference>
<keyword evidence="9" id="KW-1003">Cell membrane</keyword>
<evidence type="ECO:0000256" key="9">
    <source>
        <dbReference type="RuleBase" id="RU362011"/>
    </source>
</evidence>
<dbReference type="InterPro" id="IPR006668">
    <property type="entry name" value="Mg_transptr_MgtE_intracell_dom"/>
</dbReference>
<feature type="transmembrane region" description="Helical" evidence="9">
    <location>
        <begin position="315"/>
        <end position="335"/>
    </location>
</feature>
<dbReference type="Gene3D" id="3.10.580.10">
    <property type="entry name" value="CBS-domain"/>
    <property type="match status" value="1"/>
</dbReference>
<dbReference type="SMART" id="SM00116">
    <property type="entry name" value="CBS"/>
    <property type="match status" value="1"/>
</dbReference>
<dbReference type="Pfam" id="PF01769">
    <property type="entry name" value="MgtE"/>
    <property type="match status" value="1"/>
</dbReference>
<keyword evidence="13" id="KW-1185">Reference proteome</keyword>
<dbReference type="Gene3D" id="1.10.357.20">
    <property type="entry name" value="SLC41 divalent cation transporters, integral membrane domain"/>
    <property type="match status" value="1"/>
</dbReference>
<comment type="subunit">
    <text evidence="9">Homodimer.</text>
</comment>
<evidence type="ECO:0000256" key="1">
    <source>
        <dbReference type="ARBA" id="ARBA00004141"/>
    </source>
</evidence>
<comment type="function">
    <text evidence="9">Acts as a magnesium transporter.</text>
</comment>
<dbReference type="SUPFAM" id="SSF54631">
    <property type="entry name" value="CBS-domain pair"/>
    <property type="match status" value="1"/>
</dbReference>
<protein>
    <recommendedName>
        <fullName evidence="9">Magnesium transporter MgtE</fullName>
    </recommendedName>
</protein>
<sequence length="478" mass="52317">MEQQATKTDETEAHAGAPESVAMPEPMTIHDEEGGLDRDFVATVRDAVDAENGTALRDLVEDLHEADLGDLLQALTPEQRDGFVRLLGRDFDWLALTEVDESVREKILASIPNETIAQVVRELEPDDAVEIIANLDEEDREEVLAGIPIAERIAFERSLDYPENSAGRRMTTKFIAVPPFWTVGQATDFLRGNSRLPEEFTEIYVVDPRFCFLGTVPLNRLLRAGAEERIEDIKGEVDYAIHATDDQEDAARLFERYNLLSAGIVDENNRLVGVITVDDMVDVIEAAAEQEMRRLAGVGDEELSDSVVYSVRSRFWWLLVNLFTAILASSVIGLFDNVIQQMVALAVLMPIVASMGGNAGTQTMTLAVRALSTRDIKAIRPGRFVRREVTVGLINGVLFAILMGAIAGLWFGRLEVGLLIASAMIVNMIAAALAGILIPLALFSVGADPAIASTVFVTTVTDCVGFFAFLGLATLWIH</sequence>
<keyword evidence="8" id="KW-0129">CBS domain</keyword>
<comment type="similarity">
    <text evidence="2 9">Belongs to the SLC41A transporter family.</text>
</comment>
<dbReference type="InterPro" id="IPR038076">
    <property type="entry name" value="MgtE_N_sf"/>
</dbReference>
<evidence type="ECO:0000256" key="5">
    <source>
        <dbReference type="ARBA" id="ARBA00022842"/>
    </source>
</evidence>
<dbReference type="GO" id="GO:0015095">
    <property type="term" value="F:magnesium ion transmembrane transporter activity"/>
    <property type="evidence" value="ECO:0007669"/>
    <property type="project" value="UniProtKB-UniRule"/>
</dbReference>
<dbReference type="Gene3D" id="1.25.60.10">
    <property type="entry name" value="MgtE N-terminal domain-like"/>
    <property type="match status" value="1"/>
</dbReference>
<dbReference type="SMART" id="SM00924">
    <property type="entry name" value="MgtE_N"/>
    <property type="match status" value="1"/>
</dbReference>
<gene>
    <name evidence="12" type="ORF">SAMN05216548_1103</name>
</gene>
<dbReference type="InterPro" id="IPR006667">
    <property type="entry name" value="SLC41_membr_dom"/>
</dbReference>
<feature type="transmembrane region" description="Helical" evidence="9">
    <location>
        <begin position="389"/>
        <end position="412"/>
    </location>
</feature>
<dbReference type="GO" id="GO:0005886">
    <property type="term" value="C:plasma membrane"/>
    <property type="evidence" value="ECO:0007669"/>
    <property type="project" value="UniProtKB-SubCell"/>
</dbReference>
<dbReference type="PROSITE" id="PS51371">
    <property type="entry name" value="CBS"/>
    <property type="match status" value="1"/>
</dbReference>
<evidence type="ECO:0000313" key="12">
    <source>
        <dbReference type="EMBL" id="SEQ99753.1"/>
    </source>
</evidence>
<dbReference type="AlphaFoldDB" id="A0A1H9KLM1"/>
<keyword evidence="9" id="KW-0479">Metal-binding</keyword>
<organism evidence="12 13">
    <name type="scientific">Faunimonas pinastri</name>
    <dbReference type="NCBI Taxonomy" id="1855383"/>
    <lineage>
        <taxon>Bacteria</taxon>
        <taxon>Pseudomonadati</taxon>
        <taxon>Pseudomonadota</taxon>
        <taxon>Alphaproteobacteria</taxon>
        <taxon>Hyphomicrobiales</taxon>
        <taxon>Afifellaceae</taxon>
        <taxon>Faunimonas</taxon>
    </lineage>
</organism>
<feature type="transmembrane region" description="Helical" evidence="9">
    <location>
        <begin position="341"/>
        <end position="368"/>
    </location>
</feature>
<dbReference type="GO" id="GO:0046872">
    <property type="term" value="F:metal ion binding"/>
    <property type="evidence" value="ECO:0007669"/>
    <property type="project" value="UniProtKB-KW"/>
</dbReference>
<keyword evidence="6 9" id="KW-1133">Transmembrane helix</keyword>
<dbReference type="InterPro" id="IPR046342">
    <property type="entry name" value="CBS_dom_sf"/>
</dbReference>
<feature type="domain" description="CBS" evidence="11">
    <location>
        <begin position="232"/>
        <end position="292"/>
    </location>
</feature>
<comment type="subcellular location">
    <subcellularLocation>
        <location evidence="9">Cell membrane</location>
        <topology evidence="9">Multi-pass membrane protein</topology>
    </subcellularLocation>
    <subcellularLocation>
        <location evidence="1">Membrane</location>
        <topology evidence="1">Multi-pass membrane protein</topology>
    </subcellularLocation>
</comment>
<dbReference type="EMBL" id="FOFG01000010">
    <property type="protein sequence ID" value="SEQ99753.1"/>
    <property type="molecule type" value="Genomic_DNA"/>
</dbReference>
<dbReference type="NCBIfam" id="TIGR00400">
    <property type="entry name" value="mgtE"/>
    <property type="match status" value="1"/>
</dbReference>
<evidence type="ECO:0000256" key="8">
    <source>
        <dbReference type="PROSITE-ProRule" id="PRU00703"/>
    </source>
</evidence>
<dbReference type="SUPFAM" id="SSF161093">
    <property type="entry name" value="MgtE membrane domain-like"/>
    <property type="match status" value="1"/>
</dbReference>